<proteinExistence type="predicted"/>
<protein>
    <recommendedName>
        <fullName evidence="3">Nif11 domain-containing protein</fullName>
    </recommendedName>
</protein>
<dbReference type="RefSeq" id="WP_328987367.1">
    <property type="nucleotide sequence ID" value="NZ_CP121472.1"/>
</dbReference>
<keyword evidence="2" id="KW-1185">Reference proteome</keyword>
<sequence>MQTVEAFFTKLVENEEISERCNELIAQKDKAALLALLKENGVTEEDLIVANEKVKQIAKNDELSDEALEQVAGGGTFYDFANLLIETGNNINTS</sequence>
<dbReference type="Proteomes" id="UP001432180">
    <property type="component" value="Chromosome"/>
</dbReference>
<evidence type="ECO:0000313" key="1">
    <source>
        <dbReference type="EMBL" id="WPL16836.1"/>
    </source>
</evidence>
<organism evidence="1 2">
    <name type="scientific">Thiorhodovibrio winogradskyi</name>
    <dbReference type="NCBI Taxonomy" id="77007"/>
    <lineage>
        <taxon>Bacteria</taxon>
        <taxon>Pseudomonadati</taxon>
        <taxon>Pseudomonadota</taxon>
        <taxon>Gammaproteobacteria</taxon>
        <taxon>Chromatiales</taxon>
        <taxon>Chromatiaceae</taxon>
        <taxon>Thiorhodovibrio</taxon>
    </lineage>
</organism>
<gene>
    <name evidence="1" type="ORF">Thiowin_01812</name>
</gene>
<name>A0ABZ0S783_9GAMM</name>
<reference evidence="1 2" key="1">
    <citation type="journal article" date="2023" name="Microorganisms">
        <title>Thiorhodovibrio frisius and Trv. litoralis spp. nov., Two Novel Members from a Clade of Fastidious Purple Sulfur Bacteria That Exhibit Unique Red-Shifted Light-Harvesting Capabilities.</title>
        <authorList>
            <person name="Methner A."/>
            <person name="Kuzyk S.B."/>
            <person name="Petersen J."/>
            <person name="Bauer S."/>
            <person name="Brinkmann H."/>
            <person name="Sichau K."/>
            <person name="Wanner G."/>
            <person name="Wolf J."/>
            <person name="Neumann-Schaal M."/>
            <person name="Henke P."/>
            <person name="Tank M."/>
            <person name="Sproer C."/>
            <person name="Bunk B."/>
            <person name="Overmann J."/>
        </authorList>
    </citation>
    <scope>NUCLEOTIDE SEQUENCE [LARGE SCALE GENOMIC DNA]</scope>
    <source>
        <strain evidence="1 2">DSM 6702</strain>
    </source>
</reference>
<dbReference type="EMBL" id="CP121472">
    <property type="protein sequence ID" value="WPL16836.1"/>
    <property type="molecule type" value="Genomic_DNA"/>
</dbReference>
<evidence type="ECO:0008006" key="3">
    <source>
        <dbReference type="Google" id="ProtNLM"/>
    </source>
</evidence>
<accession>A0ABZ0S783</accession>
<evidence type="ECO:0000313" key="2">
    <source>
        <dbReference type="Proteomes" id="UP001432180"/>
    </source>
</evidence>